<reference evidence="1 2" key="1">
    <citation type="submission" date="2019-08" db="EMBL/GenBank/DDBJ databases">
        <title>Bacillus genomes from the desert of Cuatro Cienegas, Coahuila.</title>
        <authorList>
            <person name="Olmedo-Alvarez G."/>
        </authorList>
    </citation>
    <scope>NUCLEOTIDE SEQUENCE [LARGE SCALE GENOMIC DNA]</scope>
    <source>
        <strain evidence="1 2">CH446_14T</strain>
    </source>
</reference>
<comment type="caution">
    <text evidence="1">The sequence shown here is derived from an EMBL/GenBank/DDBJ whole genome shotgun (WGS) entry which is preliminary data.</text>
</comment>
<dbReference type="AlphaFoldDB" id="A0A5D4R706"/>
<gene>
    <name evidence="1" type="ORF">FZD51_19945</name>
</gene>
<accession>A0A5D4R706</accession>
<protein>
    <submittedName>
        <fullName evidence="1">Uncharacterized protein</fullName>
    </submittedName>
</protein>
<organism evidence="1 2">
    <name type="scientific">Bacillus infantis</name>
    <dbReference type="NCBI Taxonomy" id="324767"/>
    <lineage>
        <taxon>Bacteria</taxon>
        <taxon>Bacillati</taxon>
        <taxon>Bacillota</taxon>
        <taxon>Bacilli</taxon>
        <taxon>Bacillales</taxon>
        <taxon>Bacillaceae</taxon>
        <taxon>Bacillus</taxon>
    </lineage>
</organism>
<dbReference type="EMBL" id="VTER01000011">
    <property type="protein sequence ID" value="TYS45372.1"/>
    <property type="molecule type" value="Genomic_DNA"/>
</dbReference>
<sequence length="115" mass="13190">MNSCIAAGSWDTCVWRKKGSHLLIQAPGIHECGEKREVMYPNRLLGYMSAEKKGKSCTQTGSWDTWVWRKKRSHVFQQAPGIHECREKREVMYSNRLLGYMGVEKKGKSCIPTDP</sequence>
<evidence type="ECO:0000313" key="2">
    <source>
        <dbReference type="Proteomes" id="UP000322139"/>
    </source>
</evidence>
<evidence type="ECO:0000313" key="1">
    <source>
        <dbReference type="EMBL" id="TYS45372.1"/>
    </source>
</evidence>
<dbReference type="Proteomes" id="UP000322139">
    <property type="component" value="Unassembled WGS sequence"/>
</dbReference>
<proteinExistence type="predicted"/>
<name>A0A5D4R706_9BACI</name>
<dbReference type="RefSeq" id="WP_148976370.1">
    <property type="nucleotide sequence ID" value="NZ_VTER01000011.1"/>
</dbReference>